<name>A0A0K6IQF8_9PROT</name>
<keyword evidence="2" id="KW-1003">Cell membrane</keyword>
<evidence type="ECO:0000256" key="4">
    <source>
        <dbReference type="ARBA" id="ARBA00022989"/>
    </source>
</evidence>
<evidence type="ECO:0000313" key="9">
    <source>
        <dbReference type="Proteomes" id="UP000182108"/>
    </source>
</evidence>
<feature type="domain" description="RDD" evidence="7">
    <location>
        <begin position="13"/>
        <end position="137"/>
    </location>
</feature>
<sequence length="147" mass="16571">MEDEGRKIVAVLAPLPRRLAAALYELLLLGGIVGVGFMLPWILIGTVWGRIASGGWLFLHLFMLLGAYFVGCWWRLGATLAMQTWRLRLVECNGAPPGLRRCLWRYLLCWPSWLTGLGVLWAFVDAEGQFLHDRLAGTRVVLLPPKR</sequence>
<evidence type="ECO:0000256" key="3">
    <source>
        <dbReference type="ARBA" id="ARBA00022692"/>
    </source>
</evidence>
<evidence type="ECO:0000313" key="8">
    <source>
        <dbReference type="EMBL" id="CUB05324.1"/>
    </source>
</evidence>
<comment type="subcellular location">
    <subcellularLocation>
        <location evidence="1">Cell membrane</location>
        <topology evidence="1">Multi-pass membrane protein</topology>
    </subcellularLocation>
</comment>
<organism evidence="8 9">
    <name type="scientific">Tepidiphilus thermophilus</name>
    <dbReference type="NCBI Taxonomy" id="876478"/>
    <lineage>
        <taxon>Bacteria</taxon>
        <taxon>Pseudomonadati</taxon>
        <taxon>Pseudomonadota</taxon>
        <taxon>Hydrogenophilia</taxon>
        <taxon>Hydrogenophilales</taxon>
        <taxon>Hydrogenophilaceae</taxon>
        <taxon>Tepidiphilus</taxon>
    </lineage>
</organism>
<dbReference type="Pfam" id="PF06271">
    <property type="entry name" value="RDD"/>
    <property type="match status" value="1"/>
</dbReference>
<feature type="transmembrane region" description="Helical" evidence="6">
    <location>
        <begin position="56"/>
        <end position="76"/>
    </location>
</feature>
<feature type="transmembrane region" description="Helical" evidence="6">
    <location>
        <begin position="103"/>
        <end position="124"/>
    </location>
</feature>
<dbReference type="Proteomes" id="UP000182108">
    <property type="component" value="Unassembled WGS sequence"/>
</dbReference>
<accession>A0A0K6IQF8</accession>
<evidence type="ECO:0000256" key="6">
    <source>
        <dbReference type="SAM" id="Phobius"/>
    </source>
</evidence>
<evidence type="ECO:0000256" key="2">
    <source>
        <dbReference type="ARBA" id="ARBA00022475"/>
    </source>
</evidence>
<keyword evidence="9" id="KW-1185">Reference proteome</keyword>
<dbReference type="OrthoDB" id="5298807at2"/>
<reference evidence="9" key="1">
    <citation type="submission" date="2015-08" db="EMBL/GenBank/DDBJ databases">
        <authorList>
            <person name="Babu N.S."/>
            <person name="Beckwith C.J."/>
            <person name="Beseler K.G."/>
            <person name="Brison A."/>
            <person name="Carone J.V."/>
            <person name="Caskin T.P."/>
            <person name="Diamond M."/>
            <person name="Durham M.E."/>
            <person name="Foxe J.M."/>
            <person name="Go M."/>
            <person name="Henderson B.A."/>
            <person name="Jones I.B."/>
            <person name="McGettigan J.A."/>
            <person name="Micheletti S.J."/>
            <person name="Nasrallah M.E."/>
            <person name="Ortiz D."/>
            <person name="Piller C.R."/>
            <person name="Privatt S.R."/>
            <person name="Schneider S.L."/>
            <person name="Sharp S."/>
            <person name="Smith T.C."/>
            <person name="Stanton J.D."/>
            <person name="Ullery H.E."/>
            <person name="Wilson R.J."/>
            <person name="Serrano M.G."/>
            <person name="Buck G."/>
            <person name="Lee V."/>
            <person name="Wang Y."/>
            <person name="Carvalho R."/>
            <person name="Voegtly L."/>
            <person name="Shi R."/>
            <person name="Duckworth R."/>
            <person name="Johnson A."/>
            <person name="Loviza R."/>
            <person name="Walstead R."/>
            <person name="Shah Z."/>
            <person name="Kiflezghi M."/>
            <person name="Wade K."/>
            <person name="Ball S.L."/>
            <person name="Bradley K.W."/>
            <person name="Asai D.J."/>
            <person name="Bowman C.A."/>
            <person name="Russell D.A."/>
            <person name="Pope W.H."/>
            <person name="Jacobs-Sera D."/>
            <person name="Hendrix R.W."/>
            <person name="Hatfull G.F."/>
        </authorList>
    </citation>
    <scope>NUCLEOTIDE SEQUENCE [LARGE SCALE GENOMIC DNA]</scope>
    <source>
        <strain evidence="9">JCM 19170</strain>
    </source>
</reference>
<dbReference type="RefSeq" id="WP_055422678.1">
    <property type="nucleotide sequence ID" value="NZ_CYHH01000001.1"/>
</dbReference>
<gene>
    <name evidence="8" type="ORF">Ga0061068_101315</name>
</gene>
<keyword evidence="3 6" id="KW-0812">Transmembrane</keyword>
<dbReference type="EMBL" id="CYHH01000001">
    <property type="protein sequence ID" value="CUB05324.1"/>
    <property type="molecule type" value="Genomic_DNA"/>
</dbReference>
<dbReference type="PANTHER" id="PTHR36115:SF10">
    <property type="entry name" value="RDD DOMAIN-CONTAINING PROTEIN"/>
    <property type="match status" value="1"/>
</dbReference>
<keyword evidence="4 6" id="KW-1133">Transmembrane helix</keyword>
<dbReference type="InterPro" id="IPR010432">
    <property type="entry name" value="RDD"/>
</dbReference>
<evidence type="ECO:0000256" key="5">
    <source>
        <dbReference type="ARBA" id="ARBA00023136"/>
    </source>
</evidence>
<dbReference type="InterPro" id="IPR051791">
    <property type="entry name" value="Pra-immunoreactive"/>
</dbReference>
<evidence type="ECO:0000259" key="7">
    <source>
        <dbReference type="Pfam" id="PF06271"/>
    </source>
</evidence>
<dbReference type="AlphaFoldDB" id="A0A0K6IQF8"/>
<feature type="transmembrane region" description="Helical" evidence="6">
    <location>
        <begin position="21"/>
        <end position="44"/>
    </location>
</feature>
<proteinExistence type="predicted"/>
<keyword evidence="5 6" id="KW-0472">Membrane</keyword>
<dbReference type="GO" id="GO:0005886">
    <property type="term" value="C:plasma membrane"/>
    <property type="evidence" value="ECO:0007669"/>
    <property type="project" value="UniProtKB-SubCell"/>
</dbReference>
<evidence type="ECO:0000256" key="1">
    <source>
        <dbReference type="ARBA" id="ARBA00004651"/>
    </source>
</evidence>
<dbReference type="PANTHER" id="PTHR36115">
    <property type="entry name" value="PROLINE-RICH ANTIGEN HOMOLOG-RELATED"/>
    <property type="match status" value="1"/>
</dbReference>
<protein>
    <submittedName>
        <fullName evidence="8">Uncharacterized membrane protein YckC, RDD family</fullName>
    </submittedName>
</protein>